<feature type="compositionally biased region" description="Low complexity" evidence="6">
    <location>
        <begin position="76"/>
        <end position="87"/>
    </location>
</feature>
<dbReference type="PANTHER" id="PTHR11010:SF38">
    <property type="entry name" value="LYSOSOMAL PRO-X CARBOXYPEPTIDASE"/>
    <property type="match status" value="1"/>
</dbReference>
<protein>
    <submittedName>
        <fullName evidence="7">Uncharacterized protein</fullName>
    </submittedName>
</protein>
<name>A0ABD3N0G1_9STRA</name>
<organism evidence="7 8">
    <name type="scientific">Stephanodiscus triporus</name>
    <dbReference type="NCBI Taxonomy" id="2934178"/>
    <lineage>
        <taxon>Eukaryota</taxon>
        <taxon>Sar</taxon>
        <taxon>Stramenopiles</taxon>
        <taxon>Ochrophyta</taxon>
        <taxon>Bacillariophyta</taxon>
        <taxon>Coscinodiscophyceae</taxon>
        <taxon>Thalassiosirophycidae</taxon>
        <taxon>Stephanodiscales</taxon>
        <taxon>Stephanodiscaceae</taxon>
        <taxon>Stephanodiscus</taxon>
    </lineage>
</organism>
<dbReference type="Gene3D" id="1.20.120.980">
    <property type="entry name" value="Serine carboxypeptidase S28, SKS domain"/>
    <property type="match status" value="1"/>
</dbReference>
<sequence length="630" mass="68852">MANYGAIDAAEGRPTVPSGAVPPPPPPSPPPPRPRVVVVALLAAAASLALLATTARCYYYYYRPPPVASSRRVRNDASSSSSSSSSAIPNDEKCATFPCQQRQKRQRDEDEDEDENEMRFYHGQLVDHFVVDDGTSSGGGHDDGDTWSHRYYASTKYFGGPGHPIFHVVGGEGALDAGMLYPFVTERLAPYFGAAVIQVEHRFYGPYRPITGREPTVSELLRLLTPQQAMADNVRLGRALKSELLNCSYDRSSTYYCPVISVGGSYPGFLSAMMRLAHPDYVDVGYASSAPLKLYDQSTDQYAYYDIVTDVAERASAGCADAVRDALREARDLIVGADSVEEAVVGMAMCADAVPGYIDRTSILADEVTSAVGFTFADFDSGYYPPGPGTGLYKACRVFQDDDRDHRNNTTTTSSSSSSPLSRVGTFFRVFREEEGGETPYEGDRDGGGANDDDDCFDLSVFLPDGENARITTSDWSGSGGGNDGKMWDFQLCTTVIDPIGFSSESMFPPRRWTYEGLTRYCQLRYGEEVTPRPYALVEDLGFDDLVGNGASRILFTNGMRDMWYGGSYTEDLSDTILALNFENGAHHSDLSHVGPTDADTDDIKEGYVKIQNILEKWLGDIKAEIDAVQ</sequence>
<evidence type="ECO:0000256" key="3">
    <source>
        <dbReference type="ARBA" id="ARBA00022729"/>
    </source>
</evidence>
<dbReference type="Pfam" id="PF05577">
    <property type="entry name" value="Peptidase_S28"/>
    <property type="match status" value="2"/>
</dbReference>
<comment type="similarity">
    <text evidence="1">Belongs to the peptidase S28 family.</text>
</comment>
<reference evidence="7 8" key="1">
    <citation type="submission" date="2024-10" db="EMBL/GenBank/DDBJ databases">
        <title>Updated reference genomes for cyclostephanoid diatoms.</title>
        <authorList>
            <person name="Roberts W.R."/>
            <person name="Alverson A.J."/>
        </authorList>
    </citation>
    <scope>NUCLEOTIDE SEQUENCE [LARGE SCALE GENOMIC DNA]</scope>
    <source>
        <strain evidence="7 8">AJA276-08</strain>
    </source>
</reference>
<dbReference type="SUPFAM" id="SSF53474">
    <property type="entry name" value="alpha/beta-Hydrolases"/>
    <property type="match status" value="1"/>
</dbReference>
<keyword evidence="8" id="KW-1185">Reference proteome</keyword>
<feature type="region of interest" description="Disordered" evidence="6">
    <location>
        <begin position="1"/>
        <end position="32"/>
    </location>
</feature>
<feature type="compositionally biased region" description="Pro residues" evidence="6">
    <location>
        <begin position="20"/>
        <end position="32"/>
    </location>
</feature>
<evidence type="ECO:0000256" key="4">
    <source>
        <dbReference type="ARBA" id="ARBA00022801"/>
    </source>
</evidence>
<dbReference type="GO" id="GO:0008233">
    <property type="term" value="F:peptidase activity"/>
    <property type="evidence" value="ECO:0007669"/>
    <property type="project" value="UniProtKB-KW"/>
</dbReference>
<evidence type="ECO:0000256" key="5">
    <source>
        <dbReference type="ARBA" id="ARBA00023180"/>
    </source>
</evidence>
<keyword evidence="2" id="KW-0645">Protease</keyword>
<evidence type="ECO:0000256" key="2">
    <source>
        <dbReference type="ARBA" id="ARBA00022670"/>
    </source>
</evidence>
<gene>
    <name evidence="7" type="ORF">ACHAW5_008505</name>
</gene>
<evidence type="ECO:0000256" key="6">
    <source>
        <dbReference type="SAM" id="MobiDB-lite"/>
    </source>
</evidence>
<dbReference type="PANTHER" id="PTHR11010">
    <property type="entry name" value="PROTEASE S28 PRO-X CARBOXYPEPTIDASE-RELATED"/>
    <property type="match status" value="1"/>
</dbReference>
<dbReference type="Gene3D" id="3.40.50.1820">
    <property type="entry name" value="alpha/beta hydrolase"/>
    <property type="match status" value="1"/>
</dbReference>
<dbReference type="GO" id="GO:0006508">
    <property type="term" value="P:proteolysis"/>
    <property type="evidence" value="ECO:0007669"/>
    <property type="project" value="UniProtKB-KW"/>
</dbReference>
<evidence type="ECO:0000256" key="1">
    <source>
        <dbReference type="ARBA" id="ARBA00011079"/>
    </source>
</evidence>
<dbReference type="InterPro" id="IPR008758">
    <property type="entry name" value="Peptidase_S28"/>
</dbReference>
<dbReference type="InterPro" id="IPR042269">
    <property type="entry name" value="Ser_carbopepase_S28_SKS"/>
</dbReference>
<keyword evidence="3" id="KW-0732">Signal</keyword>
<proteinExistence type="inferred from homology"/>
<dbReference type="InterPro" id="IPR029058">
    <property type="entry name" value="AB_hydrolase_fold"/>
</dbReference>
<dbReference type="Proteomes" id="UP001530315">
    <property type="component" value="Unassembled WGS sequence"/>
</dbReference>
<dbReference type="EMBL" id="JALLAZ020001652">
    <property type="protein sequence ID" value="KAL3769624.1"/>
    <property type="molecule type" value="Genomic_DNA"/>
</dbReference>
<feature type="region of interest" description="Disordered" evidence="6">
    <location>
        <begin position="69"/>
        <end position="116"/>
    </location>
</feature>
<comment type="caution">
    <text evidence="7">The sequence shown here is derived from an EMBL/GenBank/DDBJ whole genome shotgun (WGS) entry which is preliminary data.</text>
</comment>
<keyword evidence="4" id="KW-0378">Hydrolase</keyword>
<evidence type="ECO:0000313" key="7">
    <source>
        <dbReference type="EMBL" id="KAL3769624.1"/>
    </source>
</evidence>
<dbReference type="AlphaFoldDB" id="A0ABD3N0G1"/>
<accession>A0ABD3N0G1</accession>
<evidence type="ECO:0000313" key="8">
    <source>
        <dbReference type="Proteomes" id="UP001530315"/>
    </source>
</evidence>
<keyword evidence="5" id="KW-0325">Glycoprotein</keyword>